<sequence length="497" mass="55351">MSRELIRMEGICKYFPGVKALENVDLVVHEGEVHALLGENGAGKSTLIKILNGVYKPDAGSIYVKGEKKEFHSVNDAQACGIGIVFQEFNLCTDVSVAENVFIGRLKTNALGMVNHRQIARDTQKILDEVGLHSIKPTDIVRRMSAAQMQMVEIAKAISTNADVIVFDEPTASLTENETQILFGIIRRLCSQGKGVVYISHRMEELKEIADNVTVLRDGQKIGESFRFADMPMDELIRRMVGRELKDKYPVYKRKIGDVMLSVDHVKNRKVNVDHIEVRRGEIVGFAGLVGSGRTELARAIFGADPVDSMEITLNGKRIVNKSPSDAIKNGITYLTEDRKREGLALRMTCEQNINMSSWDHYVRNGFVSRKMAVENAQKQRERFEIKTPSLKQIVNNLSGGNQQKVVLAKGLSHDTEIVIFDEPTRGIDVGVKFEIYKIMNQLSDEGVGIIMISSELPEILGMSDRIYTMHEGKVNGEVAGAEASQELLLKYIANLA</sequence>
<dbReference type="SMART" id="SM00382">
    <property type="entry name" value="AAA"/>
    <property type="match status" value="2"/>
</dbReference>
<evidence type="ECO:0000256" key="3">
    <source>
        <dbReference type="ARBA" id="ARBA00022475"/>
    </source>
</evidence>
<evidence type="ECO:0000256" key="4">
    <source>
        <dbReference type="ARBA" id="ARBA00022597"/>
    </source>
</evidence>
<keyword evidence="6" id="KW-0547">Nucleotide-binding</keyword>
<proteinExistence type="predicted"/>
<evidence type="ECO:0000313" key="12">
    <source>
        <dbReference type="Proteomes" id="UP000824072"/>
    </source>
</evidence>
<dbReference type="InterPro" id="IPR003439">
    <property type="entry name" value="ABC_transporter-like_ATP-bd"/>
</dbReference>
<keyword evidence="7 11" id="KW-0067">ATP-binding</keyword>
<dbReference type="Gene3D" id="3.40.50.300">
    <property type="entry name" value="P-loop containing nucleotide triphosphate hydrolases"/>
    <property type="match status" value="2"/>
</dbReference>
<accession>A0A9D1ICI5</accession>
<organism evidence="11 12">
    <name type="scientific">Candidatus Pullichristensenella excrementigallinarum</name>
    <dbReference type="NCBI Taxonomy" id="2840907"/>
    <lineage>
        <taxon>Bacteria</taxon>
        <taxon>Bacillati</taxon>
        <taxon>Bacillota</taxon>
        <taxon>Clostridia</taxon>
        <taxon>Candidatus Pullichristensenella</taxon>
    </lineage>
</organism>
<keyword evidence="3" id="KW-1003">Cell membrane</keyword>
<evidence type="ECO:0000313" key="11">
    <source>
        <dbReference type="EMBL" id="HIU34895.1"/>
    </source>
</evidence>
<dbReference type="CDD" id="cd03216">
    <property type="entry name" value="ABC_Carb_Monos_I"/>
    <property type="match status" value="1"/>
</dbReference>
<keyword evidence="5" id="KW-0677">Repeat</keyword>
<gene>
    <name evidence="11" type="ORF">IAB02_10055</name>
</gene>
<reference evidence="11" key="1">
    <citation type="submission" date="2020-10" db="EMBL/GenBank/DDBJ databases">
        <authorList>
            <person name="Gilroy R."/>
        </authorList>
    </citation>
    <scope>NUCLEOTIDE SEQUENCE</scope>
    <source>
        <strain evidence="11">ChiHcec3-11533</strain>
    </source>
</reference>
<dbReference type="SUPFAM" id="SSF52540">
    <property type="entry name" value="P-loop containing nucleoside triphosphate hydrolases"/>
    <property type="match status" value="2"/>
</dbReference>
<dbReference type="InterPro" id="IPR050107">
    <property type="entry name" value="ABC_carbohydrate_import_ATPase"/>
</dbReference>
<evidence type="ECO:0000256" key="6">
    <source>
        <dbReference type="ARBA" id="ARBA00022741"/>
    </source>
</evidence>
<evidence type="ECO:0000256" key="1">
    <source>
        <dbReference type="ARBA" id="ARBA00004202"/>
    </source>
</evidence>
<dbReference type="InterPro" id="IPR017871">
    <property type="entry name" value="ABC_transporter-like_CS"/>
</dbReference>
<reference evidence="11" key="2">
    <citation type="journal article" date="2021" name="PeerJ">
        <title>Extensive microbial diversity within the chicken gut microbiome revealed by metagenomics and culture.</title>
        <authorList>
            <person name="Gilroy R."/>
            <person name="Ravi A."/>
            <person name="Getino M."/>
            <person name="Pursley I."/>
            <person name="Horton D.L."/>
            <person name="Alikhan N.F."/>
            <person name="Baker D."/>
            <person name="Gharbi K."/>
            <person name="Hall N."/>
            <person name="Watson M."/>
            <person name="Adriaenssens E.M."/>
            <person name="Foster-Nyarko E."/>
            <person name="Jarju S."/>
            <person name="Secka A."/>
            <person name="Antonio M."/>
            <person name="Oren A."/>
            <person name="Chaudhuri R.R."/>
            <person name="La Ragione R."/>
            <person name="Hildebrand F."/>
            <person name="Pallen M.J."/>
        </authorList>
    </citation>
    <scope>NUCLEOTIDE SEQUENCE</scope>
    <source>
        <strain evidence="11">ChiHcec3-11533</strain>
    </source>
</reference>
<keyword evidence="2" id="KW-0813">Transport</keyword>
<keyword evidence="4" id="KW-0762">Sugar transport</keyword>
<dbReference type="AlphaFoldDB" id="A0A9D1ICI5"/>
<keyword evidence="9" id="KW-0472">Membrane</keyword>
<dbReference type="GO" id="GO:0005524">
    <property type="term" value="F:ATP binding"/>
    <property type="evidence" value="ECO:0007669"/>
    <property type="project" value="UniProtKB-KW"/>
</dbReference>
<dbReference type="PANTHER" id="PTHR43790">
    <property type="entry name" value="CARBOHYDRATE TRANSPORT ATP-BINDING PROTEIN MG119-RELATED"/>
    <property type="match status" value="1"/>
</dbReference>
<evidence type="ECO:0000256" key="7">
    <source>
        <dbReference type="ARBA" id="ARBA00022840"/>
    </source>
</evidence>
<evidence type="ECO:0000259" key="10">
    <source>
        <dbReference type="PROSITE" id="PS50893"/>
    </source>
</evidence>
<protein>
    <submittedName>
        <fullName evidence="11">Sugar ABC transporter ATP-binding protein</fullName>
    </submittedName>
</protein>
<dbReference type="Pfam" id="PF00005">
    <property type="entry name" value="ABC_tran"/>
    <property type="match status" value="2"/>
</dbReference>
<dbReference type="FunFam" id="3.40.50.300:FF:000127">
    <property type="entry name" value="Ribose import ATP-binding protein RbsA"/>
    <property type="match status" value="1"/>
</dbReference>
<dbReference type="CDD" id="cd03215">
    <property type="entry name" value="ABC_Carb_Monos_II"/>
    <property type="match status" value="1"/>
</dbReference>
<evidence type="ECO:0000256" key="5">
    <source>
        <dbReference type="ARBA" id="ARBA00022737"/>
    </source>
</evidence>
<dbReference type="PROSITE" id="PS50893">
    <property type="entry name" value="ABC_TRANSPORTER_2"/>
    <property type="match status" value="2"/>
</dbReference>
<dbReference type="InterPro" id="IPR027417">
    <property type="entry name" value="P-loop_NTPase"/>
</dbReference>
<dbReference type="PANTHER" id="PTHR43790:SF3">
    <property type="entry name" value="D-ALLOSE IMPORT ATP-BINDING PROTEIN ALSA-RELATED"/>
    <property type="match status" value="1"/>
</dbReference>
<evidence type="ECO:0000256" key="8">
    <source>
        <dbReference type="ARBA" id="ARBA00022967"/>
    </source>
</evidence>
<dbReference type="GO" id="GO:0016887">
    <property type="term" value="F:ATP hydrolysis activity"/>
    <property type="evidence" value="ECO:0007669"/>
    <property type="project" value="InterPro"/>
</dbReference>
<dbReference type="EMBL" id="DVMU01000212">
    <property type="protein sequence ID" value="HIU34895.1"/>
    <property type="molecule type" value="Genomic_DNA"/>
</dbReference>
<dbReference type="PROSITE" id="PS00211">
    <property type="entry name" value="ABC_TRANSPORTER_1"/>
    <property type="match status" value="1"/>
</dbReference>
<name>A0A9D1ICI5_9FIRM</name>
<evidence type="ECO:0000256" key="9">
    <source>
        <dbReference type="ARBA" id="ARBA00023136"/>
    </source>
</evidence>
<comment type="caution">
    <text evidence="11">The sequence shown here is derived from an EMBL/GenBank/DDBJ whole genome shotgun (WGS) entry which is preliminary data.</text>
</comment>
<dbReference type="InterPro" id="IPR003593">
    <property type="entry name" value="AAA+_ATPase"/>
</dbReference>
<dbReference type="GO" id="GO:0005886">
    <property type="term" value="C:plasma membrane"/>
    <property type="evidence" value="ECO:0007669"/>
    <property type="project" value="UniProtKB-SubCell"/>
</dbReference>
<comment type="subcellular location">
    <subcellularLocation>
        <location evidence="1">Cell membrane</location>
        <topology evidence="1">Peripheral membrane protein</topology>
    </subcellularLocation>
</comment>
<evidence type="ECO:0000256" key="2">
    <source>
        <dbReference type="ARBA" id="ARBA00022448"/>
    </source>
</evidence>
<feature type="domain" description="ABC transporter" evidence="10">
    <location>
        <begin position="254"/>
        <end position="497"/>
    </location>
</feature>
<keyword evidence="8" id="KW-1278">Translocase</keyword>
<dbReference type="Proteomes" id="UP000824072">
    <property type="component" value="Unassembled WGS sequence"/>
</dbReference>
<feature type="domain" description="ABC transporter" evidence="10">
    <location>
        <begin position="6"/>
        <end position="243"/>
    </location>
</feature>